<accession>A0A1I8JRR4</accession>
<dbReference type="GO" id="GO:0005783">
    <property type="term" value="C:endoplasmic reticulum"/>
    <property type="evidence" value="ECO:0007669"/>
    <property type="project" value="InterPro"/>
</dbReference>
<sequence>RKVLLLLDLVAPGQEVGPAPFPVEQGPQHQSVAVAAVLFEKAGPQRSTNSVVACCFYTFIAVASVLCVQLLQEPRQFLQHMCNWDLLLLGSALSIFLLRYMTLGTKINKKFRNLSVLITEQLNLYLCMDAKPHKKDELTVANNVLRLAEDLLKELDGPFRICGWSINPIFYNILKVVILSAISAILSDLIGFKLKLYKIKLNPVNW</sequence>
<feature type="transmembrane region" description="Helical" evidence="1">
    <location>
        <begin position="169"/>
        <end position="192"/>
    </location>
</feature>
<keyword evidence="1" id="KW-1133">Transmembrane helix</keyword>
<feature type="transmembrane region" description="Helical" evidence="1">
    <location>
        <begin position="83"/>
        <end position="102"/>
    </location>
</feature>
<dbReference type="AlphaFoldDB" id="A0A1I8JRR4"/>
<name>A0A1I8JRR4_9PLAT</name>
<dbReference type="PANTHER" id="PTHR12680">
    <property type="entry name" value="PUTATIVE HOMEODOMAIN TRANSCRIPTION FACTOR PHTF"/>
    <property type="match status" value="1"/>
</dbReference>
<dbReference type="PANTHER" id="PTHR12680:SF6">
    <property type="entry name" value="PROTEIN PHTF"/>
    <property type="match status" value="1"/>
</dbReference>
<protein>
    <submittedName>
        <fullName evidence="3">Reticulon</fullName>
    </submittedName>
</protein>
<dbReference type="Proteomes" id="UP000095280">
    <property type="component" value="Unplaced"/>
</dbReference>
<feature type="transmembrane region" description="Helical" evidence="1">
    <location>
        <begin position="50"/>
        <end position="71"/>
    </location>
</feature>
<organism evidence="2 3">
    <name type="scientific">Macrostomum lignano</name>
    <dbReference type="NCBI Taxonomy" id="282301"/>
    <lineage>
        <taxon>Eukaryota</taxon>
        <taxon>Metazoa</taxon>
        <taxon>Spiralia</taxon>
        <taxon>Lophotrochozoa</taxon>
        <taxon>Platyhelminthes</taxon>
        <taxon>Rhabditophora</taxon>
        <taxon>Macrostomorpha</taxon>
        <taxon>Macrostomida</taxon>
        <taxon>Macrostomidae</taxon>
        <taxon>Macrostomum</taxon>
    </lineage>
</organism>
<evidence type="ECO:0000256" key="1">
    <source>
        <dbReference type="SAM" id="Phobius"/>
    </source>
</evidence>
<dbReference type="InterPro" id="IPR039775">
    <property type="entry name" value="PHTF1/2"/>
</dbReference>
<reference evidence="3" key="1">
    <citation type="submission" date="2016-11" db="UniProtKB">
        <authorList>
            <consortium name="WormBaseParasite"/>
        </authorList>
    </citation>
    <scope>IDENTIFICATION</scope>
</reference>
<keyword evidence="1" id="KW-0472">Membrane</keyword>
<evidence type="ECO:0000313" key="3">
    <source>
        <dbReference type="WBParaSite" id="snap_masked-unitig_41894-processed-gene-0.0-mRNA-1"/>
    </source>
</evidence>
<keyword evidence="1" id="KW-0812">Transmembrane</keyword>
<keyword evidence="2" id="KW-1185">Reference proteome</keyword>
<dbReference type="WBParaSite" id="snap_masked-unitig_41894-processed-gene-0.0-mRNA-1">
    <property type="protein sequence ID" value="snap_masked-unitig_41894-processed-gene-0.0-mRNA-1"/>
    <property type="gene ID" value="snap_masked-unitig_41894-processed-gene-0.0"/>
</dbReference>
<evidence type="ECO:0000313" key="2">
    <source>
        <dbReference type="Proteomes" id="UP000095280"/>
    </source>
</evidence>
<proteinExistence type="predicted"/>